<dbReference type="Proteomes" id="UP000494256">
    <property type="component" value="Unassembled WGS sequence"/>
</dbReference>
<dbReference type="OrthoDB" id="249099at2759"/>
<comment type="caution">
    <text evidence="1">The sequence shown here is derived from an EMBL/GenBank/DDBJ whole genome shotgun (WGS) entry which is preliminary data.</text>
</comment>
<proteinExistence type="predicted"/>
<dbReference type="EMBL" id="CADEBD010000327">
    <property type="protein sequence ID" value="CAB3245958.1"/>
    <property type="molecule type" value="Genomic_DNA"/>
</dbReference>
<reference evidence="1 2" key="1">
    <citation type="submission" date="2020-04" db="EMBL/GenBank/DDBJ databases">
        <authorList>
            <person name="Wallbank WR R."/>
            <person name="Pardo Diaz C."/>
            <person name="Kozak K."/>
            <person name="Martin S."/>
            <person name="Jiggins C."/>
            <person name="Moest M."/>
            <person name="Warren A I."/>
            <person name="Byers J.R.P. K."/>
            <person name="Montejo-Kovacevich G."/>
            <person name="Yen C E."/>
        </authorList>
    </citation>
    <scope>NUCLEOTIDE SEQUENCE [LARGE SCALE GENOMIC DNA]</scope>
</reference>
<dbReference type="AlphaFoldDB" id="A0A8S1AIY3"/>
<organism evidence="1 2">
    <name type="scientific">Arctia plantaginis</name>
    <name type="common">Wood tiger moth</name>
    <name type="synonym">Phalaena plantaginis</name>
    <dbReference type="NCBI Taxonomy" id="874455"/>
    <lineage>
        <taxon>Eukaryota</taxon>
        <taxon>Metazoa</taxon>
        <taxon>Ecdysozoa</taxon>
        <taxon>Arthropoda</taxon>
        <taxon>Hexapoda</taxon>
        <taxon>Insecta</taxon>
        <taxon>Pterygota</taxon>
        <taxon>Neoptera</taxon>
        <taxon>Endopterygota</taxon>
        <taxon>Lepidoptera</taxon>
        <taxon>Glossata</taxon>
        <taxon>Ditrysia</taxon>
        <taxon>Noctuoidea</taxon>
        <taxon>Erebidae</taxon>
        <taxon>Arctiinae</taxon>
        <taxon>Arctia</taxon>
    </lineage>
</organism>
<evidence type="ECO:0000313" key="1">
    <source>
        <dbReference type="EMBL" id="CAB3245958.1"/>
    </source>
</evidence>
<sequence length="83" mass="9498">MLSRRCDEWQCARVTSSYRRGIVATSGDLAPSALSNAASFQRCISPSKDFTYRQAYNISTMFNIEKFILKVRERPALYDVQLP</sequence>
<evidence type="ECO:0000313" key="2">
    <source>
        <dbReference type="Proteomes" id="UP000494256"/>
    </source>
</evidence>
<gene>
    <name evidence="1" type="ORF">APLA_LOCUS11312</name>
</gene>
<accession>A0A8S1AIY3</accession>
<name>A0A8S1AIY3_ARCPL</name>
<protein>
    <submittedName>
        <fullName evidence="1">Uncharacterized protein</fullName>
    </submittedName>
</protein>